<dbReference type="Gene3D" id="3.40.640.10">
    <property type="entry name" value="Type I PLP-dependent aspartate aminotransferase-like (Major domain)"/>
    <property type="match status" value="1"/>
</dbReference>
<dbReference type="InterPro" id="IPR016454">
    <property type="entry name" value="Cysteine_dSase"/>
</dbReference>
<keyword evidence="5" id="KW-0408">Iron</keyword>
<dbReference type="PANTHER" id="PTHR11601:SF50">
    <property type="entry name" value="CYSTEINE DESULFURASE ISCS 2-RELATED"/>
    <property type="match status" value="1"/>
</dbReference>
<dbReference type="InterPro" id="IPR015422">
    <property type="entry name" value="PyrdxlP-dep_Trfase_small"/>
</dbReference>
<reference evidence="9" key="1">
    <citation type="submission" date="2020-12" db="EMBL/GenBank/DDBJ databases">
        <authorList>
            <person name="Huq M.A."/>
        </authorList>
    </citation>
    <scope>NUCLEOTIDE SEQUENCE</scope>
    <source>
        <strain evidence="9">MAHUQ-46</strain>
    </source>
</reference>
<gene>
    <name evidence="9" type="ORF">JFN88_18160</name>
</gene>
<protein>
    <submittedName>
        <fullName evidence="9">Cysteine desulfurase</fullName>
    </submittedName>
</protein>
<evidence type="ECO:0000256" key="5">
    <source>
        <dbReference type="ARBA" id="ARBA00023004"/>
    </source>
</evidence>
<dbReference type="PANTHER" id="PTHR11601">
    <property type="entry name" value="CYSTEINE DESULFURYLASE FAMILY MEMBER"/>
    <property type="match status" value="1"/>
</dbReference>
<dbReference type="AlphaFoldDB" id="A0A934MMB7"/>
<evidence type="ECO:0000256" key="7">
    <source>
        <dbReference type="RuleBase" id="RU004504"/>
    </source>
</evidence>
<comment type="similarity">
    <text evidence="2">Belongs to the class-V pyridoxal-phosphate-dependent aminotransferase family. NifS/IscS subfamily.</text>
</comment>
<keyword evidence="10" id="KW-1185">Reference proteome</keyword>
<dbReference type="Pfam" id="PF00266">
    <property type="entry name" value="Aminotran_5"/>
    <property type="match status" value="1"/>
</dbReference>
<dbReference type="InterPro" id="IPR015424">
    <property type="entry name" value="PyrdxlP-dep_Trfase"/>
</dbReference>
<dbReference type="InterPro" id="IPR000192">
    <property type="entry name" value="Aminotrans_V_dom"/>
</dbReference>
<dbReference type="NCBIfam" id="NF002806">
    <property type="entry name" value="PRK02948.1"/>
    <property type="match status" value="1"/>
</dbReference>
<dbReference type="FunFam" id="3.40.640.10:FF:000084">
    <property type="entry name" value="IscS-like cysteine desulfurase"/>
    <property type="match status" value="1"/>
</dbReference>
<organism evidence="9 10">
    <name type="scientific">Paenibacillus roseus</name>
    <dbReference type="NCBI Taxonomy" id="2798579"/>
    <lineage>
        <taxon>Bacteria</taxon>
        <taxon>Bacillati</taxon>
        <taxon>Bacillota</taxon>
        <taxon>Bacilli</taxon>
        <taxon>Bacillales</taxon>
        <taxon>Paenibacillaceae</taxon>
        <taxon>Paenibacillus</taxon>
    </lineage>
</organism>
<feature type="domain" description="Aminotransferase class V" evidence="8">
    <location>
        <begin position="3"/>
        <end position="367"/>
    </location>
</feature>
<dbReference type="GO" id="GO:0046872">
    <property type="term" value="F:metal ion binding"/>
    <property type="evidence" value="ECO:0007669"/>
    <property type="project" value="UniProtKB-KW"/>
</dbReference>
<accession>A0A934MMB7</accession>
<dbReference type="Proteomes" id="UP000640274">
    <property type="component" value="Unassembled WGS sequence"/>
</dbReference>
<comment type="cofactor">
    <cofactor evidence="1 7">
        <name>pyridoxal 5'-phosphate</name>
        <dbReference type="ChEBI" id="CHEBI:597326"/>
    </cofactor>
</comment>
<dbReference type="Gene3D" id="3.90.1150.10">
    <property type="entry name" value="Aspartate Aminotransferase, domain 1"/>
    <property type="match status" value="1"/>
</dbReference>
<dbReference type="Gene3D" id="1.10.260.50">
    <property type="match status" value="1"/>
</dbReference>
<dbReference type="InterPro" id="IPR020578">
    <property type="entry name" value="Aminotrans_V_PyrdxlP_BS"/>
</dbReference>
<proteinExistence type="inferred from homology"/>
<dbReference type="InterPro" id="IPR015421">
    <property type="entry name" value="PyrdxlP-dep_Trfase_major"/>
</dbReference>
<evidence type="ECO:0000256" key="6">
    <source>
        <dbReference type="ARBA" id="ARBA00023014"/>
    </source>
</evidence>
<evidence type="ECO:0000313" key="10">
    <source>
        <dbReference type="Proteomes" id="UP000640274"/>
    </source>
</evidence>
<evidence type="ECO:0000313" key="9">
    <source>
        <dbReference type="EMBL" id="MBJ6363130.1"/>
    </source>
</evidence>
<dbReference type="PROSITE" id="PS00595">
    <property type="entry name" value="AA_TRANSFER_CLASS_5"/>
    <property type="match status" value="1"/>
</dbReference>
<keyword evidence="6" id="KW-0411">Iron-sulfur</keyword>
<dbReference type="GO" id="GO:0051536">
    <property type="term" value="F:iron-sulfur cluster binding"/>
    <property type="evidence" value="ECO:0007669"/>
    <property type="project" value="UniProtKB-KW"/>
</dbReference>
<evidence type="ECO:0000256" key="1">
    <source>
        <dbReference type="ARBA" id="ARBA00001933"/>
    </source>
</evidence>
<keyword evidence="3" id="KW-0479">Metal-binding</keyword>
<evidence type="ECO:0000256" key="4">
    <source>
        <dbReference type="ARBA" id="ARBA00022898"/>
    </source>
</evidence>
<dbReference type="SUPFAM" id="SSF53383">
    <property type="entry name" value="PLP-dependent transferases"/>
    <property type="match status" value="1"/>
</dbReference>
<comment type="caution">
    <text evidence="9">The sequence shown here is derived from an EMBL/GenBank/DDBJ whole genome shotgun (WGS) entry which is preliminary data.</text>
</comment>
<evidence type="ECO:0000256" key="3">
    <source>
        <dbReference type="ARBA" id="ARBA00022723"/>
    </source>
</evidence>
<sequence>MLYFDHCSSTPPHPEVVRTLSEVMLKNYANPSSIHLMGLEADKLIQRARQLAADLYGTKADEWVFTSGGTESNNLAVKGAAKAYSHRGKHLITTAIEHPSVYEAFKALEEEGFSVTYLPVEADGRISVDKLAEVLTEQTILVSVMQVNNETGAIQPIAEIGRLLSAFPKTLFHVDGVQAAGKLATDLKGWEVDMYSISAHKLQGPKGSGWLYVREGVSLVPVLSGGGQERGLRSGTPNVAGIVASAKALRMAVQTRDERYNRLMRLRSRLASGLADMPRLVIHGADAASGTIAPHILSCSLPGLKPEVIVHALELEGIVISTKSACSSRKDQPSRVLLAMGCEHEAAVSSLRISLGDEHTEQDIDRLIDRLRVVVEKLEPLAARRHK</sequence>
<name>A0A934MMB7_9BACL</name>
<dbReference type="PIRSF" id="PIRSF005572">
    <property type="entry name" value="NifS"/>
    <property type="match status" value="1"/>
</dbReference>
<evidence type="ECO:0000259" key="8">
    <source>
        <dbReference type="Pfam" id="PF00266"/>
    </source>
</evidence>
<keyword evidence="4" id="KW-0663">Pyridoxal phosphate</keyword>
<dbReference type="GO" id="GO:0031071">
    <property type="term" value="F:cysteine desulfurase activity"/>
    <property type="evidence" value="ECO:0007669"/>
    <property type="project" value="UniProtKB-ARBA"/>
</dbReference>
<dbReference type="EMBL" id="JAELUP010000103">
    <property type="protein sequence ID" value="MBJ6363130.1"/>
    <property type="molecule type" value="Genomic_DNA"/>
</dbReference>
<evidence type="ECO:0000256" key="2">
    <source>
        <dbReference type="ARBA" id="ARBA00006490"/>
    </source>
</evidence>